<dbReference type="PATRIC" id="fig|1486262.3.peg.1087"/>
<dbReference type="Pfam" id="PF00378">
    <property type="entry name" value="ECH_1"/>
    <property type="match status" value="1"/>
</dbReference>
<dbReference type="GO" id="GO:0006635">
    <property type="term" value="P:fatty acid beta-oxidation"/>
    <property type="evidence" value="ECO:0007669"/>
    <property type="project" value="TreeGrafter"/>
</dbReference>
<dbReference type="Proteomes" id="UP000032611">
    <property type="component" value="Chromosome"/>
</dbReference>
<dbReference type="OrthoDB" id="9775794at2"/>
<dbReference type="CDD" id="cd06558">
    <property type="entry name" value="crotonase-like"/>
    <property type="match status" value="1"/>
</dbReference>
<evidence type="ECO:0000256" key="1">
    <source>
        <dbReference type="ARBA" id="ARBA00005254"/>
    </source>
</evidence>
<dbReference type="SUPFAM" id="SSF52096">
    <property type="entry name" value="ClpP/crotonase"/>
    <property type="match status" value="1"/>
</dbReference>
<name>A0A0D5LM10_MAREN</name>
<dbReference type="PANTHER" id="PTHR11941:SF54">
    <property type="entry name" value="ENOYL-COA HYDRATASE, MITOCHONDRIAL"/>
    <property type="match status" value="1"/>
</dbReference>
<dbReference type="Gene3D" id="3.90.226.10">
    <property type="entry name" value="2-enoyl-CoA Hydratase, Chain A, domain 1"/>
    <property type="match status" value="1"/>
</dbReference>
<dbReference type="RefSeq" id="WP_045679848.1">
    <property type="nucleotide sequence ID" value="NZ_CP010803.1"/>
</dbReference>
<sequence>MSALHLIRHDAIAELRLDNPQKLNAFTPDMLAALEAHLGTIDADPVIRFVILTAEGERAFCAGADINAWGDLSPSEFARLWVRDGHRRFDRLARLSKPTIAALSGHAFGGGLELAAACDIRVMAPGATISLPEPKVGIVPGWSGTQRLGRLLPEPVLKEMVLFGRRLDAARAVALGFTAEIADDARARAFEIATEALGASPRATEIAKYMIHAGAGEDVAAMIDTLGSGMSAATEDKAEGVAAFREKRKPDFRGQ</sequence>
<dbReference type="InterPro" id="IPR014748">
    <property type="entry name" value="Enoyl-CoA_hydra_C"/>
</dbReference>
<evidence type="ECO:0000313" key="3">
    <source>
        <dbReference type="EMBL" id="AJY45244.1"/>
    </source>
</evidence>
<keyword evidence="4" id="KW-1185">Reference proteome</keyword>
<dbReference type="EMBL" id="CP010803">
    <property type="protein sequence ID" value="AJY45244.1"/>
    <property type="molecule type" value="Genomic_DNA"/>
</dbReference>
<evidence type="ECO:0000313" key="4">
    <source>
        <dbReference type="Proteomes" id="UP000032611"/>
    </source>
</evidence>
<evidence type="ECO:0000256" key="2">
    <source>
        <dbReference type="ARBA" id="ARBA00023239"/>
    </source>
</evidence>
<comment type="similarity">
    <text evidence="1">Belongs to the enoyl-CoA hydratase/isomerase family.</text>
</comment>
<dbReference type="InterPro" id="IPR029045">
    <property type="entry name" value="ClpP/crotonase-like_dom_sf"/>
</dbReference>
<dbReference type="HOGENOM" id="CLU_009834_7_6_5"/>
<dbReference type="KEGG" id="mey:TM49_05315"/>
<dbReference type="Gene3D" id="1.10.12.10">
    <property type="entry name" value="Lyase 2-enoyl-coa Hydratase, Chain A, domain 2"/>
    <property type="match status" value="1"/>
</dbReference>
<organism evidence="3 4">
    <name type="scientific">Martelella endophytica</name>
    <dbReference type="NCBI Taxonomy" id="1486262"/>
    <lineage>
        <taxon>Bacteria</taxon>
        <taxon>Pseudomonadati</taxon>
        <taxon>Pseudomonadota</taxon>
        <taxon>Alphaproteobacteria</taxon>
        <taxon>Hyphomicrobiales</taxon>
        <taxon>Aurantimonadaceae</taxon>
        <taxon>Martelella</taxon>
    </lineage>
</organism>
<accession>A0A0D5LM10</accession>
<dbReference type="PANTHER" id="PTHR11941">
    <property type="entry name" value="ENOYL-COA HYDRATASE-RELATED"/>
    <property type="match status" value="1"/>
</dbReference>
<dbReference type="GO" id="GO:0016829">
    <property type="term" value="F:lyase activity"/>
    <property type="evidence" value="ECO:0007669"/>
    <property type="project" value="UniProtKB-KW"/>
</dbReference>
<dbReference type="AlphaFoldDB" id="A0A0D5LM10"/>
<dbReference type="InterPro" id="IPR001753">
    <property type="entry name" value="Enoyl-CoA_hydra/iso"/>
</dbReference>
<proteinExistence type="inferred from homology"/>
<dbReference type="STRING" id="1486262.TM49_05315"/>
<gene>
    <name evidence="3" type="ORF">TM49_05315</name>
</gene>
<reference evidence="3 4" key="1">
    <citation type="journal article" date="2015" name="Genome Announc.">
        <title>Complete genome sequence of Martelella endophytica YC6887, which has antifungal activity associated with a halophyte.</title>
        <authorList>
            <person name="Khan A."/>
            <person name="Khan H."/>
            <person name="Chung E.J."/>
            <person name="Hossain M.T."/>
            <person name="Chung Y.R."/>
        </authorList>
    </citation>
    <scope>NUCLEOTIDE SEQUENCE [LARGE SCALE GENOMIC DNA]</scope>
    <source>
        <strain evidence="3">YC6887</strain>
    </source>
</reference>
<protein>
    <submittedName>
        <fullName evidence="3">Enoyl-CoA hydratase</fullName>
    </submittedName>
</protein>
<keyword evidence="2" id="KW-0456">Lyase</keyword>